<protein>
    <recommendedName>
        <fullName evidence="1">Tle cognate immunity protein 4 C-terminal domain-containing protein</fullName>
    </recommendedName>
</protein>
<reference evidence="2 3" key="1">
    <citation type="submission" date="2013-08" db="EMBL/GenBank/DDBJ databases">
        <title>Genome sequencing of Lysobacter.</title>
        <authorList>
            <person name="Zhang S."/>
            <person name="Wang G."/>
        </authorList>
    </citation>
    <scope>NUCLEOTIDE SEQUENCE [LARGE SCALE GENOMIC DNA]</scope>
    <source>
        <strain evidence="2 3">GH1-9</strain>
    </source>
</reference>
<gene>
    <name evidence="2" type="ORF">N800_06435</name>
</gene>
<dbReference type="STRING" id="1385517.N800_06435"/>
<dbReference type="Pfam" id="PF18426">
    <property type="entry name" value="Tli4_C"/>
    <property type="match status" value="1"/>
</dbReference>
<dbReference type="EMBL" id="AVPU01000011">
    <property type="protein sequence ID" value="KGM54613.1"/>
    <property type="molecule type" value="Genomic_DNA"/>
</dbReference>
<keyword evidence="3" id="KW-1185">Reference proteome</keyword>
<evidence type="ECO:0000313" key="3">
    <source>
        <dbReference type="Proteomes" id="UP000029998"/>
    </source>
</evidence>
<evidence type="ECO:0000313" key="2">
    <source>
        <dbReference type="EMBL" id="KGM54613.1"/>
    </source>
</evidence>
<name>A0A0A0EX02_9GAMM</name>
<accession>A0A0A0EX02</accession>
<dbReference type="InterPro" id="IPR041290">
    <property type="entry name" value="Tli4_C"/>
</dbReference>
<dbReference type="AlphaFoldDB" id="A0A0A0EX02"/>
<comment type="caution">
    <text evidence="2">The sequence shown here is derived from an EMBL/GenBank/DDBJ whole genome shotgun (WGS) entry which is preliminary data.</text>
</comment>
<dbReference type="Proteomes" id="UP000029998">
    <property type="component" value="Unassembled WGS sequence"/>
</dbReference>
<dbReference type="eggNOG" id="ENOG502ZBEK">
    <property type="taxonomic scope" value="Bacteria"/>
</dbReference>
<sequence length="279" mass="30787">MDNDIEVVRGETMSAYLNRMKARESELKHASHRDGGSMFVEVRRYGPGQTELVSWKGEASRILHRYELFSHFERPAVTLSMAVDGSARNFEEIKGYSRELAGAIQYRGDGEVPKVPGFCIEAGFLNGSELNAEEVAVGLDVPDYPTVTISYDSYVTGNPDKPLLSRVPLVPSMLLSMLNGTSTLRRRDRNIGPIKGQELLVRASENGKRSYEFLWESQGRADSIEFPFMSLQLSTSAETDAKGEVIDAPFANDEEALAFWDAILGSLRLRPGAVGPSSS</sequence>
<organism evidence="2 3">
    <name type="scientific">Lysobacter daejeonensis GH1-9</name>
    <dbReference type="NCBI Taxonomy" id="1385517"/>
    <lineage>
        <taxon>Bacteria</taxon>
        <taxon>Pseudomonadati</taxon>
        <taxon>Pseudomonadota</taxon>
        <taxon>Gammaproteobacteria</taxon>
        <taxon>Lysobacterales</taxon>
        <taxon>Lysobacteraceae</taxon>
        <taxon>Aerolutibacter</taxon>
    </lineage>
</organism>
<proteinExistence type="predicted"/>
<feature type="domain" description="Tle cognate immunity protein 4 C-terminal" evidence="1">
    <location>
        <begin position="111"/>
        <end position="272"/>
    </location>
</feature>
<evidence type="ECO:0000259" key="1">
    <source>
        <dbReference type="Pfam" id="PF18426"/>
    </source>
</evidence>